<feature type="domain" description="Smf/DprA SLOG" evidence="2">
    <location>
        <begin position="78"/>
        <end position="296"/>
    </location>
</feature>
<dbReference type="Proteomes" id="UP001327225">
    <property type="component" value="Chromosome"/>
</dbReference>
<dbReference type="InterPro" id="IPR057666">
    <property type="entry name" value="DrpA_SLOG"/>
</dbReference>
<evidence type="ECO:0000256" key="1">
    <source>
        <dbReference type="ARBA" id="ARBA00006525"/>
    </source>
</evidence>
<name>A0ABZ0ZUW3_9ACTN</name>
<comment type="similarity">
    <text evidence="1">Belongs to the DprA/Smf family.</text>
</comment>
<dbReference type="InterPro" id="IPR003488">
    <property type="entry name" value="DprA"/>
</dbReference>
<evidence type="ECO:0000259" key="2">
    <source>
        <dbReference type="Pfam" id="PF02481"/>
    </source>
</evidence>
<protein>
    <submittedName>
        <fullName evidence="3">DNA-processing protein DprA</fullName>
    </submittedName>
</protein>
<keyword evidence="4" id="KW-1185">Reference proteome</keyword>
<evidence type="ECO:0000313" key="3">
    <source>
        <dbReference type="EMBL" id="WQQ28121.1"/>
    </source>
</evidence>
<dbReference type="PANTHER" id="PTHR43022:SF1">
    <property type="entry name" value="PROTEIN SMF"/>
    <property type="match status" value="1"/>
</dbReference>
<dbReference type="NCBIfam" id="TIGR00732">
    <property type="entry name" value="dprA"/>
    <property type="match status" value="1"/>
</dbReference>
<dbReference type="Pfam" id="PF02481">
    <property type="entry name" value="DNA_processg_A"/>
    <property type="match status" value="1"/>
</dbReference>
<dbReference type="PANTHER" id="PTHR43022">
    <property type="entry name" value="PROTEIN SMF"/>
    <property type="match status" value="1"/>
</dbReference>
<evidence type="ECO:0000313" key="4">
    <source>
        <dbReference type="Proteomes" id="UP001327225"/>
    </source>
</evidence>
<dbReference type="EMBL" id="CP141059">
    <property type="protein sequence ID" value="WQQ28121.1"/>
    <property type="molecule type" value="Genomic_DNA"/>
</dbReference>
<dbReference type="SUPFAM" id="SSF102405">
    <property type="entry name" value="MCP/YpsA-like"/>
    <property type="match status" value="1"/>
</dbReference>
<organism evidence="3 4">
    <name type="scientific">Nocardioides bizhenqiangii</name>
    <dbReference type="NCBI Taxonomy" id="3095076"/>
    <lineage>
        <taxon>Bacteria</taxon>
        <taxon>Bacillati</taxon>
        <taxon>Actinomycetota</taxon>
        <taxon>Actinomycetes</taxon>
        <taxon>Propionibacteriales</taxon>
        <taxon>Nocardioidaceae</taxon>
        <taxon>Nocardioides</taxon>
    </lineage>
</organism>
<reference evidence="4" key="1">
    <citation type="submission" date="2023-12" db="EMBL/GenBank/DDBJ databases">
        <title>Novel species in genus Nocardioides.</title>
        <authorList>
            <person name="Zhou H."/>
        </authorList>
    </citation>
    <scope>NUCLEOTIDE SEQUENCE [LARGE SCALE GENOMIC DNA]</scope>
    <source>
        <strain evidence="4">HM61</strain>
    </source>
</reference>
<sequence>MSEAHEDERRARLTLSLVSEPGDWGFATLAHELGGRELLSSLHTDPERHELLTAAAARLSSIDVDATLEHASRLGVRFLIPGDDEWPRQLDDLHGVEPLHERSGVPIGLWVRGPLRLDSLADAVALVGSRSSSSYGEQIAADIAAEIGLAGRPVVSGAAFGIDYAAHRGAVSVNAPTVAVLASGADRAYPTAHRRMIEHLAAEHAVVSEAPLGAAPQRIRFLARNRLIAALTRGTVVVEAAARSGALNTANWAQRLHRVTMAVPGPVTAATSAGCHLLVRSGAATLVTSGADVLELTGGAGEHLTVDPRGPQTPRDRLSLRQRQVLDAVPAASGAPAGSIAKVAGLGIVEVRKALGRLAEQGFVEDAGGGWRLGAAARRAAPPG</sequence>
<gene>
    <name evidence="3" type="primary">dprA</name>
    <name evidence="3" type="ORF">SHK19_07780</name>
</gene>
<dbReference type="Gene3D" id="3.40.50.450">
    <property type="match status" value="1"/>
</dbReference>
<accession>A0ABZ0ZUW3</accession>
<proteinExistence type="inferred from homology"/>
<dbReference type="RefSeq" id="WP_322938312.1">
    <property type="nucleotide sequence ID" value="NZ_CP141059.1"/>
</dbReference>